<dbReference type="GO" id="GO:0070063">
    <property type="term" value="F:RNA polymerase binding"/>
    <property type="evidence" value="ECO:0007669"/>
    <property type="project" value="InterPro"/>
</dbReference>
<keyword evidence="12" id="KW-0648">Protein biosynthesis</keyword>
<dbReference type="GO" id="GO:0003677">
    <property type="term" value="F:DNA binding"/>
    <property type="evidence" value="ECO:0007669"/>
    <property type="project" value="UniProtKB-UniRule"/>
</dbReference>
<evidence type="ECO:0000256" key="6">
    <source>
        <dbReference type="ARBA" id="ARBA00024916"/>
    </source>
</evidence>
<evidence type="ECO:0000259" key="10">
    <source>
        <dbReference type="Pfam" id="PF01272"/>
    </source>
</evidence>
<comment type="function">
    <text evidence="6 8 9">Necessary for efficient RNA polymerase transcription elongation past template-encoded arresting sites. The arresting sites in DNA have the property of trapping a certain fraction of elongating RNA polymerases that pass through, resulting in locked ternary complexes. Cleavage of the nascent transcript by cleavage factors such as GreA or GreB allows the resumption of elongation from the new 3'terminus. GreA releases sequences of 2 to 3 nucleotides.</text>
</comment>
<dbReference type="Proteomes" id="UP000177026">
    <property type="component" value="Unassembled WGS sequence"/>
</dbReference>
<dbReference type="HAMAP" id="MF_00105">
    <property type="entry name" value="GreA_GreB"/>
    <property type="match status" value="1"/>
</dbReference>
<evidence type="ECO:0000256" key="4">
    <source>
        <dbReference type="ARBA" id="ARBA00023125"/>
    </source>
</evidence>
<dbReference type="NCBIfam" id="TIGR01462">
    <property type="entry name" value="greA"/>
    <property type="match status" value="1"/>
</dbReference>
<dbReference type="InterPro" id="IPR036953">
    <property type="entry name" value="GreA/GreB_C_sf"/>
</dbReference>
<dbReference type="SUPFAM" id="SSF54534">
    <property type="entry name" value="FKBP-like"/>
    <property type="match status" value="1"/>
</dbReference>
<dbReference type="Gene3D" id="3.10.50.30">
    <property type="entry name" value="Transcription elongation factor, GreA/GreB, C-terminal domain"/>
    <property type="match status" value="1"/>
</dbReference>
<evidence type="ECO:0000256" key="7">
    <source>
        <dbReference type="ARBA" id="ARBA00030776"/>
    </source>
</evidence>
<proteinExistence type="inferred from homology"/>
<evidence type="ECO:0000256" key="2">
    <source>
        <dbReference type="ARBA" id="ARBA00013729"/>
    </source>
</evidence>
<feature type="domain" description="Transcription elongation factor GreA/GreB N-terminal" evidence="11">
    <location>
        <begin position="5"/>
        <end position="74"/>
    </location>
</feature>
<dbReference type="InterPro" id="IPR001437">
    <property type="entry name" value="Tscrpt_elong_fac_GreA/B_C"/>
</dbReference>
<dbReference type="PANTHER" id="PTHR30437">
    <property type="entry name" value="TRANSCRIPTION ELONGATION FACTOR GREA"/>
    <property type="match status" value="1"/>
</dbReference>
<comment type="similarity">
    <text evidence="1 8 9">Belongs to the GreA/GreB family.</text>
</comment>
<evidence type="ECO:0000313" key="12">
    <source>
        <dbReference type="EMBL" id="OGK18453.1"/>
    </source>
</evidence>
<dbReference type="GO" id="GO:0003746">
    <property type="term" value="F:translation elongation factor activity"/>
    <property type="evidence" value="ECO:0007669"/>
    <property type="project" value="UniProtKB-KW"/>
</dbReference>
<dbReference type="Gene3D" id="1.10.287.180">
    <property type="entry name" value="Transcription elongation factor, GreA/GreB, N-terminal domain"/>
    <property type="match status" value="1"/>
</dbReference>
<dbReference type="Pfam" id="PF01272">
    <property type="entry name" value="GreA_GreB"/>
    <property type="match status" value="1"/>
</dbReference>
<dbReference type="InterPro" id="IPR036805">
    <property type="entry name" value="Tscrpt_elong_fac_GreA/B_N_sf"/>
</dbReference>
<dbReference type="SUPFAM" id="SSF46557">
    <property type="entry name" value="GreA transcript cleavage protein, N-terminal domain"/>
    <property type="match status" value="1"/>
</dbReference>
<accession>A0A1F7GHQ0</accession>
<comment type="caution">
    <text evidence="12">The sequence shown here is derived from an EMBL/GenBank/DDBJ whole genome shotgun (WGS) entry which is preliminary data.</text>
</comment>
<evidence type="ECO:0000259" key="11">
    <source>
        <dbReference type="Pfam" id="PF03449"/>
    </source>
</evidence>
<dbReference type="GO" id="GO:0032784">
    <property type="term" value="P:regulation of DNA-templated transcription elongation"/>
    <property type="evidence" value="ECO:0007669"/>
    <property type="project" value="UniProtKB-UniRule"/>
</dbReference>
<dbReference type="InterPro" id="IPR018151">
    <property type="entry name" value="TF_GreA/GreB_CS"/>
</dbReference>
<evidence type="ECO:0000256" key="5">
    <source>
        <dbReference type="ARBA" id="ARBA00023163"/>
    </source>
</evidence>
<dbReference type="InterPro" id="IPR023459">
    <property type="entry name" value="Tscrpt_elong_fac_GreA/B_fam"/>
</dbReference>
<dbReference type="Pfam" id="PF03449">
    <property type="entry name" value="GreA_GreB_N"/>
    <property type="match status" value="1"/>
</dbReference>
<dbReference type="FunFam" id="1.10.287.180:FF:000001">
    <property type="entry name" value="Transcription elongation factor GreA"/>
    <property type="match status" value="1"/>
</dbReference>
<gene>
    <name evidence="8" type="primary">greA</name>
    <name evidence="12" type="ORF">A2866_00600</name>
</gene>
<feature type="coiled-coil region" evidence="8">
    <location>
        <begin position="48"/>
        <end position="75"/>
    </location>
</feature>
<dbReference type="PANTHER" id="PTHR30437:SF4">
    <property type="entry name" value="TRANSCRIPTION ELONGATION FACTOR GREA"/>
    <property type="match status" value="1"/>
</dbReference>
<evidence type="ECO:0000256" key="3">
    <source>
        <dbReference type="ARBA" id="ARBA00023015"/>
    </source>
</evidence>
<dbReference type="InterPro" id="IPR006359">
    <property type="entry name" value="Tscrpt_elong_fac_GreA"/>
</dbReference>
<evidence type="ECO:0000256" key="9">
    <source>
        <dbReference type="RuleBase" id="RU000556"/>
    </source>
</evidence>
<keyword evidence="12" id="KW-0251">Elongation factor</keyword>
<dbReference type="PIRSF" id="PIRSF006092">
    <property type="entry name" value="GreA_GreB"/>
    <property type="match status" value="1"/>
</dbReference>
<evidence type="ECO:0000256" key="8">
    <source>
        <dbReference type="HAMAP-Rule" id="MF_00105"/>
    </source>
</evidence>
<dbReference type="InterPro" id="IPR028624">
    <property type="entry name" value="Tscrpt_elong_fac_GreA/B"/>
</dbReference>
<keyword evidence="4 8" id="KW-0238">DNA-binding</keyword>
<protein>
    <recommendedName>
        <fullName evidence="2 8">Transcription elongation factor GreA</fullName>
    </recommendedName>
    <alternativeName>
        <fullName evidence="7 8">Transcript cleavage factor GreA</fullName>
    </alternativeName>
</protein>
<evidence type="ECO:0000313" key="13">
    <source>
        <dbReference type="Proteomes" id="UP000177026"/>
    </source>
</evidence>
<feature type="domain" description="Transcription elongation factor GreA/GreB C-terminal" evidence="10">
    <location>
        <begin position="83"/>
        <end position="152"/>
    </location>
</feature>
<keyword evidence="3 8" id="KW-0805">Transcription regulation</keyword>
<keyword evidence="5 8" id="KW-0804">Transcription</keyword>
<reference evidence="12 13" key="1">
    <citation type="journal article" date="2016" name="Nat. Commun.">
        <title>Thousands of microbial genomes shed light on interconnected biogeochemical processes in an aquifer system.</title>
        <authorList>
            <person name="Anantharaman K."/>
            <person name="Brown C.T."/>
            <person name="Hug L.A."/>
            <person name="Sharon I."/>
            <person name="Castelle C.J."/>
            <person name="Probst A.J."/>
            <person name="Thomas B.C."/>
            <person name="Singh A."/>
            <person name="Wilkins M.J."/>
            <person name="Karaoz U."/>
            <person name="Brodie E.L."/>
            <person name="Williams K.H."/>
            <person name="Hubbard S.S."/>
            <person name="Banfield J.F."/>
        </authorList>
    </citation>
    <scope>NUCLEOTIDE SEQUENCE [LARGE SCALE GENOMIC DNA]</scope>
</reference>
<dbReference type="NCBIfam" id="NF001263">
    <property type="entry name" value="PRK00226.1-4"/>
    <property type="match status" value="1"/>
</dbReference>
<dbReference type="GO" id="GO:0006354">
    <property type="term" value="P:DNA-templated transcription elongation"/>
    <property type="evidence" value="ECO:0007669"/>
    <property type="project" value="TreeGrafter"/>
</dbReference>
<dbReference type="AlphaFoldDB" id="A0A1F7GHQ0"/>
<sequence length="152" mass="17152">MKKVQLTRHGLENMQKEYEELLKIRKPKAVTRLQTARSMGDLSENSEYSAAKEELAFVEGRIQEIEELLKNVEVVDNHSNGHIVSLGSTIRVEVNGEKEELQIVGEFEADPLNKKLSSISPIGKALLNRKINEVVEVEVPAGKTKYKILEIK</sequence>
<organism evidence="12 13">
    <name type="scientific">Candidatus Roizmanbacteria bacterium RIFCSPHIGHO2_01_FULL_39_8</name>
    <dbReference type="NCBI Taxonomy" id="1802033"/>
    <lineage>
        <taxon>Bacteria</taxon>
        <taxon>Candidatus Roizmaniibacteriota</taxon>
    </lineage>
</organism>
<name>A0A1F7GHQ0_9BACT</name>
<evidence type="ECO:0000256" key="1">
    <source>
        <dbReference type="ARBA" id="ARBA00008213"/>
    </source>
</evidence>
<keyword evidence="8" id="KW-0175">Coiled coil</keyword>
<dbReference type="InterPro" id="IPR022691">
    <property type="entry name" value="Tscrpt_elong_fac_GreA/B_N"/>
</dbReference>
<dbReference type="EMBL" id="MFZI01000070">
    <property type="protein sequence ID" value="OGK18453.1"/>
    <property type="molecule type" value="Genomic_DNA"/>
</dbReference>
<dbReference type="PROSITE" id="PS00830">
    <property type="entry name" value="GREAB_2"/>
    <property type="match status" value="1"/>
</dbReference>